<evidence type="ECO:0008006" key="3">
    <source>
        <dbReference type="Google" id="ProtNLM"/>
    </source>
</evidence>
<sequence length="94" mass="10395">MPPLFSYENLQQKQFPTIQFTLAAANGTAEYTASFGITICHKTRKNDRFQHILTTQNKTILVIGAAEYIGSPTCVALLIQKYTVVTIDNLSSSP</sequence>
<accession>A0A127QJL2</accession>
<dbReference type="EMBL" id="CP013235">
    <property type="protein sequence ID" value="AMP10259.1"/>
    <property type="molecule type" value="Genomic_DNA"/>
</dbReference>
<protein>
    <recommendedName>
        <fullName evidence="3">UDP-glucose 4-epimerase</fullName>
    </recommendedName>
</protein>
<gene>
    <name evidence="1" type="ORF">CAter282_2520</name>
</gene>
<dbReference type="SUPFAM" id="SSF51735">
    <property type="entry name" value="NAD(P)-binding Rossmann-fold domains"/>
    <property type="match status" value="1"/>
</dbReference>
<reference evidence="1 2" key="1">
    <citation type="submission" date="2015-11" db="EMBL/GenBank/DDBJ databases">
        <title>Exploring the genomic traits of fungus-feeding bacterial genus Collimonas.</title>
        <authorList>
            <person name="Song C."/>
            <person name="Schmidt R."/>
            <person name="de Jager V."/>
            <person name="Krzyzanowska D."/>
            <person name="Jongedijk E."/>
            <person name="Cankar K."/>
            <person name="Beekwilder J."/>
            <person name="van Veen A."/>
            <person name="de Boer W."/>
            <person name="van Veen J.A."/>
            <person name="Garbeva P."/>
        </authorList>
    </citation>
    <scope>NUCLEOTIDE SEQUENCE [LARGE SCALE GENOMIC DNA]</scope>
    <source>
        <strain evidence="1 2">Ter282</strain>
    </source>
</reference>
<proteinExistence type="predicted"/>
<dbReference type="Proteomes" id="UP000071778">
    <property type="component" value="Chromosome"/>
</dbReference>
<dbReference type="PATRIC" id="fig|279058.17.peg.2751"/>
<name>A0A127QJL2_9BURK</name>
<keyword evidence="2" id="KW-1185">Reference proteome</keyword>
<evidence type="ECO:0000313" key="2">
    <source>
        <dbReference type="Proteomes" id="UP000071778"/>
    </source>
</evidence>
<dbReference type="InterPro" id="IPR036291">
    <property type="entry name" value="NAD(P)-bd_dom_sf"/>
</dbReference>
<evidence type="ECO:0000313" key="1">
    <source>
        <dbReference type="EMBL" id="AMP10259.1"/>
    </source>
</evidence>
<dbReference type="Gene3D" id="3.40.50.720">
    <property type="entry name" value="NAD(P)-binding Rossmann-like Domain"/>
    <property type="match status" value="1"/>
</dbReference>
<dbReference type="AlphaFoldDB" id="A0A127QJL2"/>
<organism evidence="1 2">
    <name type="scientific">Collimonas arenae</name>
    <dbReference type="NCBI Taxonomy" id="279058"/>
    <lineage>
        <taxon>Bacteria</taxon>
        <taxon>Pseudomonadati</taxon>
        <taxon>Pseudomonadota</taxon>
        <taxon>Betaproteobacteria</taxon>
        <taxon>Burkholderiales</taxon>
        <taxon>Oxalobacteraceae</taxon>
        <taxon>Collimonas</taxon>
    </lineage>
</organism>